<accession>A0A9W9EQP3</accession>
<organism evidence="1 2">
    <name type="scientific">Penicillium argentinense</name>
    <dbReference type="NCBI Taxonomy" id="1131581"/>
    <lineage>
        <taxon>Eukaryota</taxon>
        <taxon>Fungi</taxon>
        <taxon>Dikarya</taxon>
        <taxon>Ascomycota</taxon>
        <taxon>Pezizomycotina</taxon>
        <taxon>Eurotiomycetes</taxon>
        <taxon>Eurotiomycetidae</taxon>
        <taxon>Eurotiales</taxon>
        <taxon>Aspergillaceae</taxon>
        <taxon>Penicillium</taxon>
    </lineage>
</organism>
<reference evidence="1" key="2">
    <citation type="journal article" date="2023" name="IMA Fungus">
        <title>Comparative genomic study of the Penicillium genus elucidates a diverse pangenome and 15 lateral gene transfer events.</title>
        <authorList>
            <person name="Petersen C."/>
            <person name="Sorensen T."/>
            <person name="Nielsen M.R."/>
            <person name="Sondergaard T.E."/>
            <person name="Sorensen J.L."/>
            <person name="Fitzpatrick D.A."/>
            <person name="Frisvad J.C."/>
            <person name="Nielsen K.L."/>
        </authorList>
    </citation>
    <scope>NUCLEOTIDE SEQUENCE</scope>
    <source>
        <strain evidence="1">IBT 30761</strain>
    </source>
</reference>
<dbReference type="GeneID" id="81362422"/>
<dbReference type="Proteomes" id="UP001149074">
    <property type="component" value="Unassembled WGS sequence"/>
</dbReference>
<dbReference type="AlphaFoldDB" id="A0A9W9EQP3"/>
<evidence type="ECO:0000313" key="1">
    <source>
        <dbReference type="EMBL" id="KAJ5086181.1"/>
    </source>
</evidence>
<keyword evidence="2" id="KW-1185">Reference proteome</keyword>
<dbReference type="RefSeq" id="XP_056470859.1">
    <property type="nucleotide sequence ID" value="XM_056623443.1"/>
</dbReference>
<protein>
    <submittedName>
        <fullName evidence="1">Uncharacterized protein</fullName>
    </submittedName>
</protein>
<dbReference type="EMBL" id="JAPQKI010000010">
    <property type="protein sequence ID" value="KAJ5086181.1"/>
    <property type="molecule type" value="Genomic_DNA"/>
</dbReference>
<sequence length="72" mass="8243">MEANYIVTVPGVWSDKVEYTTLRETCLAHILQSHLFMLAKVEETAVCAIRTIQPNDLADIKIKRQSHTDQEE</sequence>
<proteinExistence type="predicted"/>
<comment type="caution">
    <text evidence="1">The sequence shown here is derived from an EMBL/GenBank/DDBJ whole genome shotgun (WGS) entry which is preliminary data.</text>
</comment>
<evidence type="ECO:0000313" key="2">
    <source>
        <dbReference type="Proteomes" id="UP001149074"/>
    </source>
</evidence>
<name>A0A9W9EQP3_9EURO</name>
<reference evidence="1" key="1">
    <citation type="submission" date="2022-11" db="EMBL/GenBank/DDBJ databases">
        <authorList>
            <person name="Petersen C."/>
        </authorList>
    </citation>
    <scope>NUCLEOTIDE SEQUENCE</scope>
    <source>
        <strain evidence="1">IBT 30761</strain>
    </source>
</reference>
<gene>
    <name evidence="1" type="ORF">N7532_010952</name>
</gene>